<dbReference type="Proteomes" id="UP000289886">
    <property type="component" value="Unassembled WGS sequence"/>
</dbReference>
<keyword evidence="2" id="KW-1185">Reference proteome</keyword>
<organism evidence="1 2">
    <name type="scientific">Acipenser ruthenus</name>
    <name type="common">Sterlet sturgeon</name>
    <dbReference type="NCBI Taxonomy" id="7906"/>
    <lineage>
        <taxon>Eukaryota</taxon>
        <taxon>Metazoa</taxon>
        <taxon>Chordata</taxon>
        <taxon>Craniata</taxon>
        <taxon>Vertebrata</taxon>
        <taxon>Euteleostomi</taxon>
        <taxon>Actinopterygii</taxon>
        <taxon>Chondrostei</taxon>
        <taxon>Acipenseriformes</taxon>
        <taxon>Acipenseridae</taxon>
        <taxon>Acipenser</taxon>
    </lineage>
</organism>
<proteinExistence type="predicted"/>
<comment type="caution">
    <text evidence="1">The sequence shown here is derived from an EMBL/GenBank/DDBJ whole genome shotgun (WGS) entry which is preliminary data.</text>
</comment>
<accession>A0A662YP23</accession>
<protein>
    <submittedName>
        <fullName evidence="1">Importin-8</fullName>
    </submittedName>
</protein>
<dbReference type="Gene3D" id="1.25.10.10">
    <property type="entry name" value="Leucine-rich Repeat Variant"/>
    <property type="match status" value="1"/>
</dbReference>
<dbReference type="EMBL" id="SCEB01001037">
    <property type="protein sequence ID" value="RXM97561.1"/>
    <property type="molecule type" value="Genomic_DNA"/>
</dbReference>
<dbReference type="InterPro" id="IPR011989">
    <property type="entry name" value="ARM-like"/>
</dbReference>
<evidence type="ECO:0000313" key="1">
    <source>
        <dbReference type="EMBL" id="RXM97561.1"/>
    </source>
</evidence>
<dbReference type="AlphaFoldDB" id="A0A662YP23"/>
<evidence type="ECO:0000313" key="2">
    <source>
        <dbReference type="Proteomes" id="UP000289886"/>
    </source>
</evidence>
<name>A0A662YP23_ACIRT</name>
<sequence>MDPNRIIQALKGTIEPNLRIATENDLNQSYKIINFAPTLLQIILSDQVECPVRQAEDEYEESEDKTVMALGILSTIDTILTVMEDHKEVLTGDAGEDAECHAAKLLEVIILQCKGRGIDQIGRMCIERERAMAFCAVVTVDYQGIFYLKHSLYMVLL</sequence>
<gene>
    <name evidence="1" type="ORF">EOD39_14258</name>
</gene>
<reference evidence="1 2" key="1">
    <citation type="submission" date="2019-01" db="EMBL/GenBank/DDBJ databases">
        <title>Draft Genome and Complete Hox-Cluster Characterization of the Sterlet Sturgeon (Acipenser ruthenus).</title>
        <authorList>
            <person name="Wei Q."/>
        </authorList>
    </citation>
    <scope>NUCLEOTIDE SEQUENCE [LARGE SCALE GENOMIC DNA]</scope>
    <source>
        <strain evidence="1">WHYD16114868_AA</strain>
        <tissue evidence="1">Blood</tissue>
    </source>
</reference>